<gene>
    <name evidence="1" type="ORF">B0T19DRAFT_205771</name>
</gene>
<keyword evidence="2" id="KW-1185">Reference proteome</keyword>
<sequence length="195" mass="21815">MGAGLFPAFRITYFMIRDFVGHWSPASRSYALMDPARLGNASTTICKRLKTIICPGHSKQGERGQKPARRGFRPPAGFFPFLFVCMSAPLFSCLSALCVCQGPSLCSKQDNLPVCVPWPWLSHLLGEWPPLRRTRTSPLCRFRITLHPLASLHLQIRCITQCVNWRSSTCTSLCWTGNIDRLTRSVGGTRAIIMS</sequence>
<organism evidence="1 2">
    <name type="scientific">Cercophora scortea</name>
    <dbReference type="NCBI Taxonomy" id="314031"/>
    <lineage>
        <taxon>Eukaryota</taxon>
        <taxon>Fungi</taxon>
        <taxon>Dikarya</taxon>
        <taxon>Ascomycota</taxon>
        <taxon>Pezizomycotina</taxon>
        <taxon>Sordariomycetes</taxon>
        <taxon>Sordariomycetidae</taxon>
        <taxon>Sordariales</taxon>
        <taxon>Lasiosphaeriaceae</taxon>
        <taxon>Cercophora</taxon>
    </lineage>
</organism>
<evidence type="ECO:0000313" key="2">
    <source>
        <dbReference type="Proteomes" id="UP001286456"/>
    </source>
</evidence>
<comment type="caution">
    <text evidence="1">The sequence shown here is derived from an EMBL/GenBank/DDBJ whole genome shotgun (WGS) entry which is preliminary data.</text>
</comment>
<evidence type="ECO:0000313" key="1">
    <source>
        <dbReference type="EMBL" id="KAK3323485.1"/>
    </source>
</evidence>
<dbReference type="AlphaFoldDB" id="A0AAE0IE86"/>
<reference evidence="1" key="2">
    <citation type="submission" date="2023-06" db="EMBL/GenBank/DDBJ databases">
        <authorList>
            <consortium name="Lawrence Berkeley National Laboratory"/>
            <person name="Haridas S."/>
            <person name="Hensen N."/>
            <person name="Bonometti L."/>
            <person name="Westerberg I."/>
            <person name="Brannstrom I.O."/>
            <person name="Guillou S."/>
            <person name="Cros-Aarteil S."/>
            <person name="Calhoun S."/>
            <person name="Kuo A."/>
            <person name="Mondo S."/>
            <person name="Pangilinan J."/>
            <person name="Riley R."/>
            <person name="Labutti K."/>
            <person name="Andreopoulos B."/>
            <person name="Lipzen A."/>
            <person name="Chen C."/>
            <person name="Yanf M."/>
            <person name="Daum C."/>
            <person name="Ng V."/>
            <person name="Clum A."/>
            <person name="Steindorff A."/>
            <person name="Ohm R."/>
            <person name="Martin F."/>
            <person name="Silar P."/>
            <person name="Natvig D."/>
            <person name="Lalanne C."/>
            <person name="Gautier V."/>
            <person name="Ament-Velasquez S.L."/>
            <person name="Kruys A."/>
            <person name="Hutchinson M.I."/>
            <person name="Powell A.J."/>
            <person name="Barry K."/>
            <person name="Miller A.N."/>
            <person name="Grigoriev I.V."/>
            <person name="Debuchy R."/>
            <person name="Gladieux P."/>
            <person name="Thoren M.H."/>
            <person name="Johannesson H."/>
        </authorList>
    </citation>
    <scope>NUCLEOTIDE SEQUENCE</scope>
    <source>
        <strain evidence="1">SMH4131-1</strain>
    </source>
</reference>
<name>A0AAE0IE86_9PEZI</name>
<protein>
    <submittedName>
        <fullName evidence="1">Uncharacterized protein</fullName>
    </submittedName>
</protein>
<dbReference type="EMBL" id="JAUEPO010000004">
    <property type="protein sequence ID" value="KAK3323485.1"/>
    <property type="molecule type" value="Genomic_DNA"/>
</dbReference>
<proteinExistence type="predicted"/>
<accession>A0AAE0IE86</accession>
<reference evidence="1" key="1">
    <citation type="journal article" date="2023" name="Mol. Phylogenet. Evol.">
        <title>Genome-scale phylogeny and comparative genomics of the fungal order Sordariales.</title>
        <authorList>
            <person name="Hensen N."/>
            <person name="Bonometti L."/>
            <person name="Westerberg I."/>
            <person name="Brannstrom I.O."/>
            <person name="Guillou S."/>
            <person name="Cros-Aarteil S."/>
            <person name="Calhoun S."/>
            <person name="Haridas S."/>
            <person name="Kuo A."/>
            <person name="Mondo S."/>
            <person name="Pangilinan J."/>
            <person name="Riley R."/>
            <person name="LaButti K."/>
            <person name="Andreopoulos B."/>
            <person name="Lipzen A."/>
            <person name="Chen C."/>
            <person name="Yan M."/>
            <person name="Daum C."/>
            <person name="Ng V."/>
            <person name="Clum A."/>
            <person name="Steindorff A."/>
            <person name="Ohm R.A."/>
            <person name="Martin F."/>
            <person name="Silar P."/>
            <person name="Natvig D.O."/>
            <person name="Lalanne C."/>
            <person name="Gautier V."/>
            <person name="Ament-Velasquez S.L."/>
            <person name="Kruys A."/>
            <person name="Hutchinson M.I."/>
            <person name="Powell A.J."/>
            <person name="Barry K."/>
            <person name="Miller A.N."/>
            <person name="Grigoriev I.V."/>
            <person name="Debuchy R."/>
            <person name="Gladieux P."/>
            <person name="Hiltunen Thoren M."/>
            <person name="Johannesson H."/>
        </authorList>
    </citation>
    <scope>NUCLEOTIDE SEQUENCE</scope>
    <source>
        <strain evidence="1">SMH4131-1</strain>
    </source>
</reference>
<dbReference type="Proteomes" id="UP001286456">
    <property type="component" value="Unassembled WGS sequence"/>
</dbReference>